<accession>A0A9D2PSA3</accession>
<gene>
    <name evidence="2" type="ORF">H9931_06385</name>
</gene>
<evidence type="ECO:0000259" key="1">
    <source>
        <dbReference type="Pfam" id="PF00882"/>
    </source>
</evidence>
<name>A0A9D2PSA3_9FIRM</name>
<reference evidence="2" key="1">
    <citation type="journal article" date="2021" name="PeerJ">
        <title>Extensive microbial diversity within the chicken gut microbiome revealed by metagenomics and culture.</title>
        <authorList>
            <person name="Gilroy R."/>
            <person name="Ravi A."/>
            <person name="Getino M."/>
            <person name="Pursley I."/>
            <person name="Horton D.L."/>
            <person name="Alikhan N.F."/>
            <person name="Baker D."/>
            <person name="Gharbi K."/>
            <person name="Hall N."/>
            <person name="Watson M."/>
            <person name="Adriaenssens E.M."/>
            <person name="Foster-Nyarko E."/>
            <person name="Jarju S."/>
            <person name="Secka A."/>
            <person name="Antonio M."/>
            <person name="Oren A."/>
            <person name="Chaudhuri R.R."/>
            <person name="La Ragione R."/>
            <person name="Hildebrand F."/>
            <person name="Pallen M.J."/>
        </authorList>
    </citation>
    <scope>NUCLEOTIDE SEQUENCE</scope>
    <source>
        <strain evidence="2">CHK198-12963</strain>
    </source>
</reference>
<evidence type="ECO:0000313" key="2">
    <source>
        <dbReference type="EMBL" id="HJC66337.1"/>
    </source>
</evidence>
<dbReference type="Proteomes" id="UP000823863">
    <property type="component" value="Unassembled WGS sequence"/>
</dbReference>
<reference evidence="2" key="2">
    <citation type="submission" date="2021-04" db="EMBL/GenBank/DDBJ databases">
        <authorList>
            <person name="Gilroy R."/>
        </authorList>
    </citation>
    <scope>NUCLEOTIDE SEQUENCE</scope>
    <source>
        <strain evidence="2">CHK198-12963</strain>
    </source>
</reference>
<protein>
    <submittedName>
        <fullName evidence="2">Zinc dependent phospholipase C family protein</fullName>
    </submittedName>
</protein>
<dbReference type="EMBL" id="DWWB01000030">
    <property type="protein sequence ID" value="HJC66337.1"/>
    <property type="molecule type" value="Genomic_DNA"/>
</dbReference>
<evidence type="ECO:0000313" key="3">
    <source>
        <dbReference type="Proteomes" id="UP000823863"/>
    </source>
</evidence>
<sequence length="332" mass="38366">MPGFTTHYILGMKAYNDLPQTSLKFIIAKYRWLYQLGLQGPDIFFYNLPILRHRDHRNVGSYMHEHLVNDFFRCCFSKLSTIKSRQQREAGLAYVCGFLGHYVGDSVCHPYVYGRIEYDIHHPGSYYHGLHAQLENDLDALLLQKYKKKKPSQFNQAATICLNGMETQFISRFLSQCINETYYPLSYRNNYQVTARMIHRSILAIRFGCRTLSDPKGSKKNKIAFFESIFLKNPVASTKLVTDTVANPSWSLNLNHETWCNPWNKGIASQASFPELFKQSLAKLSVIYYMINSMIDGTPSLDPATFERLMSEIGNYSYHSGLPCQDDILLRR</sequence>
<dbReference type="AlphaFoldDB" id="A0A9D2PSA3"/>
<feature type="domain" description="Phospholipase C/D" evidence="1">
    <location>
        <begin position="6"/>
        <end position="154"/>
    </location>
</feature>
<dbReference type="Pfam" id="PF00882">
    <property type="entry name" value="Zn_dep_PLPC"/>
    <property type="match status" value="1"/>
</dbReference>
<dbReference type="InterPro" id="IPR029002">
    <property type="entry name" value="PLPC/GPLD1"/>
</dbReference>
<proteinExistence type="predicted"/>
<organism evidence="2 3">
    <name type="scientific">Candidatus Enterocloster excrementigallinarum</name>
    <dbReference type="NCBI Taxonomy" id="2838558"/>
    <lineage>
        <taxon>Bacteria</taxon>
        <taxon>Bacillati</taxon>
        <taxon>Bacillota</taxon>
        <taxon>Clostridia</taxon>
        <taxon>Lachnospirales</taxon>
        <taxon>Lachnospiraceae</taxon>
        <taxon>Enterocloster</taxon>
    </lineage>
</organism>
<comment type="caution">
    <text evidence="2">The sequence shown here is derived from an EMBL/GenBank/DDBJ whole genome shotgun (WGS) entry which is preliminary data.</text>
</comment>